<evidence type="ECO:0000256" key="11">
    <source>
        <dbReference type="RuleBase" id="RU361186"/>
    </source>
</evidence>
<keyword evidence="3 11" id="KW-0136">Cellulose degradation</keyword>
<evidence type="ECO:0000256" key="5">
    <source>
        <dbReference type="ARBA" id="ARBA00023277"/>
    </source>
</evidence>
<evidence type="ECO:0000313" key="13">
    <source>
        <dbReference type="Proteomes" id="UP000677913"/>
    </source>
</evidence>
<proteinExistence type="inferred from homology"/>
<feature type="binding site" evidence="9">
    <location>
        <position position="58"/>
    </location>
    <ligand>
        <name>substrate</name>
    </ligand>
</feature>
<keyword evidence="4" id="KW-1015">Disulfide bond</keyword>
<keyword evidence="2 11" id="KW-0378">Hydrolase</keyword>
<keyword evidence="6 11" id="KW-0326">Glycosidase</keyword>
<feature type="binding site" evidence="9">
    <location>
        <position position="201"/>
    </location>
    <ligand>
        <name>substrate</name>
    </ligand>
</feature>
<accession>A0A8J7WR59</accession>
<gene>
    <name evidence="12" type="ORF">KGA66_28620</name>
</gene>
<dbReference type="GO" id="GO:0004553">
    <property type="term" value="F:hydrolase activity, hydrolyzing O-glycosyl compounds"/>
    <property type="evidence" value="ECO:0007669"/>
    <property type="project" value="InterPro"/>
</dbReference>
<evidence type="ECO:0000256" key="7">
    <source>
        <dbReference type="ARBA" id="ARBA00023326"/>
    </source>
</evidence>
<evidence type="ECO:0000256" key="8">
    <source>
        <dbReference type="PIRSR" id="PIRSR001100-1"/>
    </source>
</evidence>
<evidence type="ECO:0000256" key="3">
    <source>
        <dbReference type="ARBA" id="ARBA00023001"/>
    </source>
</evidence>
<dbReference type="AlphaFoldDB" id="A0A8J7WR59"/>
<dbReference type="PANTHER" id="PTHR34876:SF4">
    <property type="entry name" value="1,4-BETA-D-GLUCAN CELLOBIOHYDROLASE C-RELATED"/>
    <property type="match status" value="1"/>
</dbReference>
<comment type="similarity">
    <text evidence="11">Belongs to the glycosyl hydrolase family 6.</text>
</comment>
<name>A0A8J7WR59_9ACTN</name>
<dbReference type="InterPro" id="IPR036434">
    <property type="entry name" value="Beta_cellobiohydrolase_sf"/>
</dbReference>
<evidence type="ECO:0000256" key="6">
    <source>
        <dbReference type="ARBA" id="ARBA00023295"/>
    </source>
</evidence>
<feature type="binding site" evidence="9">
    <location>
        <position position="204"/>
    </location>
    <ligand>
        <name>substrate</name>
    </ligand>
</feature>
<comment type="caution">
    <text evidence="12">The sequence shown here is derived from an EMBL/GenBank/DDBJ whole genome shotgun (WGS) entry which is preliminary data.</text>
</comment>
<dbReference type="PRINTS" id="PR00733">
    <property type="entry name" value="GLHYDRLASE6"/>
</dbReference>
<dbReference type="Pfam" id="PF01341">
    <property type="entry name" value="Glyco_hydro_6"/>
    <property type="match status" value="1"/>
</dbReference>
<dbReference type="InterPro" id="IPR016288">
    <property type="entry name" value="Beta_cellobiohydrolase"/>
</dbReference>
<dbReference type="PIRSF" id="PIRSF001100">
    <property type="entry name" value="Beta_cellobiohydrolase"/>
    <property type="match status" value="1"/>
</dbReference>
<dbReference type="EC" id="3.2.1.-" evidence="11"/>
<dbReference type="EMBL" id="JAGSXH010000268">
    <property type="protein sequence ID" value="MBS2967031.1"/>
    <property type="molecule type" value="Genomic_DNA"/>
</dbReference>
<keyword evidence="1" id="KW-0732">Signal</keyword>
<evidence type="ECO:0000313" key="12">
    <source>
        <dbReference type="EMBL" id="MBS2967031.1"/>
    </source>
</evidence>
<dbReference type="Proteomes" id="UP000677913">
    <property type="component" value="Unassembled WGS sequence"/>
</dbReference>
<dbReference type="SUPFAM" id="SSF51989">
    <property type="entry name" value="Glycosyl hydrolases family 6, cellulases"/>
    <property type="match status" value="1"/>
</dbReference>
<feature type="binding site" evidence="9">
    <location>
        <position position="60"/>
    </location>
    <ligand>
        <name>substrate</name>
    </ligand>
</feature>
<evidence type="ECO:0000256" key="2">
    <source>
        <dbReference type="ARBA" id="ARBA00022801"/>
    </source>
</evidence>
<feature type="active site" evidence="10">
    <location>
        <position position="105"/>
    </location>
</feature>
<keyword evidence="7 11" id="KW-0624">Polysaccharide degradation</keyword>
<feature type="active site" description="Proton donor" evidence="8">
    <location>
        <position position="154"/>
    </location>
</feature>
<dbReference type="RefSeq" id="WP_211472670.1">
    <property type="nucleotide sequence ID" value="NZ_JAGSXH010000268.1"/>
</dbReference>
<keyword evidence="13" id="KW-1185">Reference proteome</keyword>
<dbReference type="Gene3D" id="3.20.20.40">
    <property type="entry name" value="1, 4-beta cellobiohydrolase"/>
    <property type="match status" value="1"/>
</dbReference>
<organism evidence="12 13">
    <name type="scientific">Actinocrinis puniceicyclus</name>
    <dbReference type="NCBI Taxonomy" id="977794"/>
    <lineage>
        <taxon>Bacteria</taxon>
        <taxon>Bacillati</taxon>
        <taxon>Actinomycetota</taxon>
        <taxon>Actinomycetes</taxon>
        <taxon>Catenulisporales</taxon>
        <taxon>Actinospicaceae</taxon>
        <taxon>Actinocrinis</taxon>
    </lineage>
</organism>
<evidence type="ECO:0000256" key="1">
    <source>
        <dbReference type="ARBA" id="ARBA00022729"/>
    </source>
</evidence>
<feature type="non-terminal residue" evidence="12">
    <location>
        <position position="230"/>
    </location>
</feature>
<protein>
    <recommendedName>
        <fullName evidence="11">Glucanase</fullName>
        <ecNumber evidence="11">3.2.1.-</ecNumber>
    </recommendedName>
</protein>
<sequence>MPLTGMQAAQAATHASNPFVGSTPYLNPNYVSEVQTQVSADGGNAKEAQVANYQTAIWMDHIGAIAGSGSTLGLQAHLDNAATQAASSSLPILVEVVVYDLPGRDCAALASNGEIPATAAGLTEYESQYIDPIVAIEGNSKYSNLRIVNFIEPDSLPNAVTNKSQSACATAIPYYETGIAYALSKLHAIGPQVYNYLDIGHSGWLGWPNNMSGAGPEYSKVVQSATGGYA</sequence>
<keyword evidence="5 11" id="KW-0119">Carbohydrate metabolism</keyword>
<dbReference type="PANTHER" id="PTHR34876">
    <property type="match status" value="1"/>
</dbReference>
<dbReference type="PROSITE" id="PS00655">
    <property type="entry name" value="GLYCOSYL_HYDROL_F6_1"/>
    <property type="match status" value="1"/>
</dbReference>
<evidence type="ECO:0000256" key="4">
    <source>
        <dbReference type="ARBA" id="ARBA00023157"/>
    </source>
</evidence>
<reference evidence="12" key="1">
    <citation type="submission" date="2021-04" db="EMBL/GenBank/DDBJ databases">
        <title>Genome based classification of Actinospica acidithermotolerans sp. nov., an actinobacterium isolated from an Indonesian hot spring.</title>
        <authorList>
            <person name="Kusuma A.B."/>
            <person name="Putra K.E."/>
            <person name="Nafisah S."/>
            <person name="Loh J."/>
            <person name="Nouioui I."/>
            <person name="Goodfellow M."/>
        </authorList>
    </citation>
    <scope>NUCLEOTIDE SEQUENCE</scope>
    <source>
        <strain evidence="12">DSM 45618</strain>
    </source>
</reference>
<dbReference type="InterPro" id="IPR001524">
    <property type="entry name" value="Glyco_hydro_6_CS"/>
</dbReference>
<dbReference type="GO" id="GO:0030245">
    <property type="term" value="P:cellulose catabolic process"/>
    <property type="evidence" value="ECO:0007669"/>
    <property type="project" value="UniProtKB-KW"/>
</dbReference>
<evidence type="ECO:0000256" key="10">
    <source>
        <dbReference type="PROSITE-ProRule" id="PRU10056"/>
    </source>
</evidence>
<evidence type="ECO:0000256" key="9">
    <source>
        <dbReference type="PIRSR" id="PIRSR001100-2"/>
    </source>
</evidence>